<dbReference type="EMBL" id="JBBPBN010000069">
    <property type="protein sequence ID" value="KAK8985396.1"/>
    <property type="molecule type" value="Genomic_DNA"/>
</dbReference>
<gene>
    <name evidence="1" type="ORF">V6N11_068653</name>
</gene>
<organism evidence="1 2">
    <name type="scientific">Hibiscus sabdariffa</name>
    <name type="common">roselle</name>
    <dbReference type="NCBI Taxonomy" id="183260"/>
    <lineage>
        <taxon>Eukaryota</taxon>
        <taxon>Viridiplantae</taxon>
        <taxon>Streptophyta</taxon>
        <taxon>Embryophyta</taxon>
        <taxon>Tracheophyta</taxon>
        <taxon>Spermatophyta</taxon>
        <taxon>Magnoliopsida</taxon>
        <taxon>eudicotyledons</taxon>
        <taxon>Gunneridae</taxon>
        <taxon>Pentapetalae</taxon>
        <taxon>rosids</taxon>
        <taxon>malvids</taxon>
        <taxon>Malvales</taxon>
        <taxon>Malvaceae</taxon>
        <taxon>Malvoideae</taxon>
        <taxon>Hibiscus</taxon>
    </lineage>
</organism>
<reference evidence="1 2" key="1">
    <citation type="journal article" date="2024" name="G3 (Bethesda)">
        <title>Genome assembly of Hibiscus sabdariffa L. provides insights into metabolisms of medicinal natural products.</title>
        <authorList>
            <person name="Kim T."/>
        </authorList>
    </citation>
    <scope>NUCLEOTIDE SEQUENCE [LARGE SCALE GENOMIC DNA]</scope>
    <source>
        <strain evidence="1">TK-2024</strain>
        <tissue evidence="1">Old leaves</tissue>
    </source>
</reference>
<evidence type="ECO:0000313" key="1">
    <source>
        <dbReference type="EMBL" id="KAK8985396.1"/>
    </source>
</evidence>
<name>A0ABR2PAV1_9ROSI</name>
<comment type="caution">
    <text evidence="1">The sequence shown here is derived from an EMBL/GenBank/DDBJ whole genome shotgun (WGS) entry which is preliminary data.</text>
</comment>
<proteinExistence type="predicted"/>
<sequence length="199" mass="22372">MERRMFSFTMKPFSIRTLSLMIKFGLGLMTIKKRERGRWVGKSRRMKVKVGGKGDVLIGSKGGGVWSTGKARVDRFFSSRHRCGSGSLDVETVERTGYRDSLKYAQEKVKEEAGLPSANNKFMRTCEFYFDSYAAGFVTGTLVDYTVNSLNMSYNKNCAIHFCKTVVFSPAGNFGTLGDPYRCFPSAYFITDQKKQAKG</sequence>
<dbReference type="Proteomes" id="UP001396334">
    <property type="component" value="Unassembled WGS sequence"/>
</dbReference>
<evidence type="ECO:0000313" key="2">
    <source>
        <dbReference type="Proteomes" id="UP001396334"/>
    </source>
</evidence>
<keyword evidence="2" id="KW-1185">Reference proteome</keyword>
<protein>
    <submittedName>
        <fullName evidence="1">Uncharacterized protein</fullName>
    </submittedName>
</protein>
<accession>A0ABR2PAV1</accession>